<proteinExistence type="predicted"/>
<protein>
    <submittedName>
        <fullName evidence="1">Uncharacterized protein</fullName>
    </submittedName>
</protein>
<reference evidence="1" key="1">
    <citation type="journal article" date="2023" name="Mol. Ecol. Resour.">
        <title>Chromosome-level genome assembly of a triploid poplar Populus alba 'Berolinensis'.</title>
        <authorList>
            <person name="Chen S."/>
            <person name="Yu Y."/>
            <person name="Wang X."/>
            <person name="Wang S."/>
            <person name="Zhang T."/>
            <person name="Zhou Y."/>
            <person name="He R."/>
            <person name="Meng N."/>
            <person name="Wang Y."/>
            <person name="Liu W."/>
            <person name="Liu Z."/>
            <person name="Liu J."/>
            <person name="Guo Q."/>
            <person name="Huang H."/>
            <person name="Sederoff R.R."/>
            <person name="Wang G."/>
            <person name="Qu G."/>
            <person name="Chen S."/>
        </authorList>
    </citation>
    <scope>NUCLEOTIDE SEQUENCE</scope>
    <source>
        <strain evidence="1">SC-2020</strain>
    </source>
</reference>
<gene>
    <name evidence="1" type="ORF">NC653_022906</name>
</gene>
<keyword evidence="2" id="KW-1185">Reference proteome</keyword>
<evidence type="ECO:0000313" key="2">
    <source>
        <dbReference type="Proteomes" id="UP001164929"/>
    </source>
</evidence>
<dbReference type="AlphaFoldDB" id="A0AAD6QA78"/>
<sequence length="115" mass="13401">MEEKVVVEMCSIKELVMIVIYSIKKEIRKKMVKVETCICMKVGKEVLEVKRTCKYTEEMVKKMVEVVTCKHKKKVEGKTMEVVGIHKHKEKVKKGMAEDEAYRYKKKGVMKMVAA</sequence>
<comment type="caution">
    <text evidence="1">The sequence shown here is derived from an EMBL/GenBank/DDBJ whole genome shotgun (WGS) entry which is preliminary data.</text>
</comment>
<dbReference type="EMBL" id="JAQIZT010000009">
    <property type="protein sequence ID" value="KAJ6984741.1"/>
    <property type="molecule type" value="Genomic_DNA"/>
</dbReference>
<organism evidence="1 2">
    <name type="scientific">Populus alba x Populus x berolinensis</name>
    <dbReference type="NCBI Taxonomy" id="444605"/>
    <lineage>
        <taxon>Eukaryota</taxon>
        <taxon>Viridiplantae</taxon>
        <taxon>Streptophyta</taxon>
        <taxon>Embryophyta</taxon>
        <taxon>Tracheophyta</taxon>
        <taxon>Spermatophyta</taxon>
        <taxon>Magnoliopsida</taxon>
        <taxon>eudicotyledons</taxon>
        <taxon>Gunneridae</taxon>
        <taxon>Pentapetalae</taxon>
        <taxon>rosids</taxon>
        <taxon>fabids</taxon>
        <taxon>Malpighiales</taxon>
        <taxon>Salicaceae</taxon>
        <taxon>Saliceae</taxon>
        <taxon>Populus</taxon>
    </lineage>
</organism>
<name>A0AAD6QA78_9ROSI</name>
<dbReference type="Proteomes" id="UP001164929">
    <property type="component" value="Chromosome 9"/>
</dbReference>
<evidence type="ECO:0000313" key="1">
    <source>
        <dbReference type="EMBL" id="KAJ6984741.1"/>
    </source>
</evidence>
<accession>A0AAD6QA78</accession>